<accession>A0ABR7IXU6</accession>
<proteinExistence type="predicted"/>
<evidence type="ECO:0000313" key="4">
    <source>
        <dbReference type="EMBL" id="MBC5834362.1"/>
    </source>
</evidence>
<keyword evidence="1" id="KW-0175">Coiled coil</keyword>
<evidence type="ECO:0000256" key="2">
    <source>
        <dbReference type="SAM" id="SignalP"/>
    </source>
</evidence>
<dbReference type="Proteomes" id="UP000605990">
    <property type="component" value="Unassembled WGS sequence"/>
</dbReference>
<feature type="domain" description="Heavy metal binding" evidence="3">
    <location>
        <begin position="57"/>
        <end position="81"/>
    </location>
</feature>
<feature type="signal peptide" evidence="2">
    <location>
        <begin position="1"/>
        <end position="22"/>
    </location>
</feature>
<evidence type="ECO:0000313" key="5">
    <source>
        <dbReference type="Proteomes" id="UP000605990"/>
    </source>
</evidence>
<keyword evidence="5" id="KW-1185">Reference proteome</keyword>
<evidence type="ECO:0000259" key="3">
    <source>
        <dbReference type="Pfam" id="PF19335"/>
    </source>
</evidence>
<feature type="coiled-coil region" evidence="1">
    <location>
        <begin position="16"/>
        <end position="50"/>
    </location>
</feature>
<reference evidence="4 5" key="1">
    <citation type="submission" date="2020-08" db="EMBL/GenBank/DDBJ databases">
        <title>Description of novel Flavobacterium F-408 isolate.</title>
        <authorList>
            <person name="Saticioglu I.B."/>
            <person name="Duman M."/>
            <person name="Altun S."/>
        </authorList>
    </citation>
    <scope>NUCLEOTIDE SEQUENCE [LARGE SCALE GENOMIC DNA]</scope>
    <source>
        <strain evidence="4 5">F-408</strain>
    </source>
</reference>
<protein>
    <recommendedName>
        <fullName evidence="3">Heavy metal binding domain-containing protein</fullName>
    </recommendedName>
</protein>
<name>A0ABR7IXU6_9FLAO</name>
<comment type="caution">
    <text evidence="4">The sequence shown here is derived from an EMBL/GenBank/DDBJ whole genome shotgun (WGS) entry which is preliminary data.</text>
</comment>
<dbReference type="RefSeq" id="WP_166126323.1">
    <property type="nucleotide sequence ID" value="NZ_JAANOQ010000003.1"/>
</dbReference>
<organism evidence="4 5">
    <name type="scientific">Flavobacterium bernardetii</name>
    <dbReference type="NCBI Taxonomy" id="2813823"/>
    <lineage>
        <taxon>Bacteria</taxon>
        <taxon>Pseudomonadati</taxon>
        <taxon>Bacteroidota</taxon>
        <taxon>Flavobacteriia</taxon>
        <taxon>Flavobacteriales</taxon>
        <taxon>Flavobacteriaceae</taxon>
        <taxon>Flavobacterium</taxon>
    </lineage>
</organism>
<dbReference type="PROSITE" id="PS51257">
    <property type="entry name" value="PROKAR_LIPOPROTEIN"/>
    <property type="match status" value="1"/>
</dbReference>
<feature type="chain" id="PRO_5047169933" description="Heavy metal binding domain-containing protein" evidence="2">
    <location>
        <begin position="23"/>
        <end position="85"/>
    </location>
</feature>
<dbReference type="InterPro" id="IPR045800">
    <property type="entry name" value="HMBD"/>
</dbReference>
<keyword evidence="2" id="KW-0732">Signal</keyword>
<gene>
    <name evidence="4" type="ORF">H8R27_05625</name>
</gene>
<sequence>MKKTIFLAFIMAAVLVSCNQKNNENTTNTIEKLENDSMAMEMEMDSMKMSHDTKMFACSMHPEVQGKLNDTCSKCGMKLTEPVEK</sequence>
<evidence type="ECO:0000256" key="1">
    <source>
        <dbReference type="SAM" id="Coils"/>
    </source>
</evidence>
<dbReference type="Pfam" id="PF19335">
    <property type="entry name" value="HMBD"/>
    <property type="match status" value="1"/>
</dbReference>
<dbReference type="EMBL" id="JACRUN010000002">
    <property type="protein sequence ID" value="MBC5834362.1"/>
    <property type="molecule type" value="Genomic_DNA"/>
</dbReference>